<keyword evidence="1" id="KW-0472">Membrane</keyword>
<dbReference type="EMBL" id="JAEHNZ010000003">
    <property type="protein sequence ID" value="MBK0396797.1"/>
    <property type="molecule type" value="Genomic_DNA"/>
</dbReference>
<protein>
    <submittedName>
        <fullName evidence="2">Uncharacterized protein</fullName>
    </submittedName>
</protein>
<dbReference type="RefSeq" id="WP_200522858.1">
    <property type="nucleotide sequence ID" value="NZ_JAEHNZ010000003.1"/>
</dbReference>
<proteinExistence type="predicted"/>
<feature type="transmembrane region" description="Helical" evidence="1">
    <location>
        <begin position="56"/>
        <end position="75"/>
    </location>
</feature>
<name>A0ABS1BU33_9NEIS</name>
<organism evidence="2 3">
    <name type="scientific">Kingella bonacorsii</name>
    <dbReference type="NCBI Taxonomy" id="2796361"/>
    <lineage>
        <taxon>Bacteria</taxon>
        <taxon>Pseudomonadati</taxon>
        <taxon>Pseudomonadota</taxon>
        <taxon>Betaproteobacteria</taxon>
        <taxon>Neisseriales</taxon>
        <taxon>Neisseriaceae</taxon>
        <taxon>Kingella</taxon>
    </lineage>
</organism>
<gene>
    <name evidence="2" type="ORF">JDW22_09490</name>
</gene>
<reference evidence="2 3" key="1">
    <citation type="journal article" date="2021" name="Pathogens">
        <title>Isolation and Characterization of Kingella bonacorsii sp. nov., A Novel Kingella Species Detected in a Stable Periodontitis Subject.</title>
        <authorList>
            <person name="Antezack A."/>
            <person name="Boxberger M."/>
            <person name="Rolland C."/>
            <person name="Monnet-Corti V."/>
            <person name="La Scola B."/>
        </authorList>
    </citation>
    <scope>NUCLEOTIDE SEQUENCE [LARGE SCALE GENOMIC DNA]</scope>
    <source>
        <strain evidence="2 3">Marseille-Q4569</strain>
    </source>
</reference>
<keyword evidence="1" id="KW-1133">Transmembrane helix</keyword>
<keyword evidence="1" id="KW-0812">Transmembrane</keyword>
<dbReference type="Proteomes" id="UP000614058">
    <property type="component" value="Unassembled WGS sequence"/>
</dbReference>
<keyword evidence="3" id="KW-1185">Reference proteome</keyword>
<evidence type="ECO:0000313" key="2">
    <source>
        <dbReference type="EMBL" id="MBK0396797.1"/>
    </source>
</evidence>
<evidence type="ECO:0000256" key="1">
    <source>
        <dbReference type="SAM" id="Phobius"/>
    </source>
</evidence>
<evidence type="ECO:0000313" key="3">
    <source>
        <dbReference type="Proteomes" id="UP000614058"/>
    </source>
</evidence>
<accession>A0ABS1BU33</accession>
<comment type="caution">
    <text evidence="2">The sequence shown here is derived from an EMBL/GenBank/DDBJ whole genome shotgun (WGS) entry which is preliminary data.</text>
</comment>
<sequence>MPRSIQCPQCHSPSYRHIQGDQHQCNHCGSTFIIPHTPAPAPASLPEPPRAKLKDFIIILAILLAAAWLLETMWAA</sequence>